<dbReference type="PANTHER" id="PTHR30461:SF23">
    <property type="entry name" value="DNA RECOMBINASE-RELATED"/>
    <property type="match status" value="1"/>
</dbReference>
<dbReference type="InterPro" id="IPR038109">
    <property type="entry name" value="DNA_bind_recomb_sf"/>
</dbReference>
<dbReference type="PROSITE" id="PS51737">
    <property type="entry name" value="RECOMBINASE_DNA_BIND"/>
    <property type="match status" value="1"/>
</dbReference>
<dbReference type="InterPro" id="IPR050639">
    <property type="entry name" value="SSR_resolvase"/>
</dbReference>
<feature type="region of interest" description="Disordered" evidence="1">
    <location>
        <begin position="289"/>
        <end position="316"/>
    </location>
</feature>
<protein>
    <submittedName>
        <fullName evidence="4">DNA invertase Pin-like site-specific DNA recombinase</fullName>
    </submittedName>
</protein>
<evidence type="ECO:0000313" key="5">
    <source>
        <dbReference type="Proteomes" id="UP001223586"/>
    </source>
</evidence>
<dbReference type="PANTHER" id="PTHR30461">
    <property type="entry name" value="DNA-INVERTASE FROM LAMBDOID PROPHAGE"/>
    <property type="match status" value="1"/>
</dbReference>
<dbReference type="InterPro" id="IPR036162">
    <property type="entry name" value="Resolvase-like_N_sf"/>
</dbReference>
<dbReference type="PROSITE" id="PS51736">
    <property type="entry name" value="RECOMBINASES_3"/>
    <property type="match status" value="1"/>
</dbReference>
<dbReference type="Gene3D" id="3.40.50.1390">
    <property type="entry name" value="Resolvase, N-terminal catalytic domain"/>
    <property type="match status" value="1"/>
</dbReference>
<comment type="caution">
    <text evidence="4">The sequence shown here is derived from an EMBL/GenBank/DDBJ whole genome shotgun (WGS) entry which is preliminary data.</text>
</comment>
<dbReference type="CDD" id="cd00338">
    <property type="entry name" value="Ser_Recombinase"/>
    <property type="match status" value="1"/>
</dbReference>
<dbReference type="EMBL" id="JAUSTT010000009">
    <property type="protein sequence ID" value="MDQ0175958.1"/>
    <property type="molecule type" value="Genomic_DNA"/>
</dbReference>
<dbReference type="Gene3D" id="3.90.1750.20">
    <property type="entry name" value="Putative Large Serine Recombinase, Chain B, Domain 2"/>
    <property type="match status" value="1"/>
</dbReference>
<dbReference type="InterPro" id="IPR006119">
    <property type="entry name" value="Resolv_N"/>
</dbReference>
<accession>A0ABT9WRN8</accession>
<dbReference type="Pfam" id="PF00239">
    <property type="entry name" value="Resolvase"/>
    <property type="match status" value="1"/>
</dbReference>
<sequence length="316" mass="35697">MTNNPKVHFIPPRLPKREKRVGIYCRVSSNSAEQLNSLTAQVSALTKMVAGVPHWLLVDIYIDIASSKTGSSRKEFTRMLDDCQAHNLDIILTKSISRFGRDTVEVLEALHQLKTLNIRVIFEQESLDTADTDSALMISIIESIAQAENESRSDNIKWGIKQRAAQGTSKLYNRKCYGYKNGSDGSLIIDDAEAKNVQLIFDIYLQGKSIIGIIKELEELGIKTPTGKDKWSKRTIDVMLSNEKYIGVVRLLNSGKNEVHYVSENNNPPIISKEKFKAVQIEKSRRSNIIKGEVGNQRKSKKYSSKKHQCGELWKE</sequence>
<evidence type="ECO:0000259" key="2">
    <source>
        <dbReference type="PROSITE" id="PS51736"/>
    </source>
</evidence>
<feature type="domain" description="Recombinase" evidence="3">
    <location>
        <begin position="176"/>
        <end position="289"/>
    </location>
</feature>
<feature type="compositionally biased region" description="Basic residues" evidence="1">
    <location>
        <begin position="298"/>
        <end position="308"/>
    </location>
</feature>
<organism evidence="4 5">
    <name type="scientific">Bacillus chungangensis</name>
    <dbReference type="NCBI Taxonomy" id="587633"/>
    <lineage>
        <taxon>Bacteria</taxon>
        <taxon>Bacillati</taxon>
        <taxon>Bacillota</taxon>
        <taxon>Bacilli</taxon>
        <taxon>Bacillales</taxon>
        <taxon>Bacillaceae</taxon>
        <taxon>Bacillus</taxon>
    </lineage>
</organism>
<dbReference type="InterPro" id="IPR011109">
    <property type="entry name" value="DNA_bind_recombinase_dom"/>
</dbReference>
<dbReference type="SMART" id="SM00857">
    <property type="entry name" value="Resolvase"/>
    <property type="match status" value="1"/>
</dbReference>
<dbReference type="Proteomes" id="UP001223586">
    <property type="component" value="Unassembled WGS sequence"/>
</dbReference>
<proteinExistence type="predicted"/>
<gene>
    <name evidence="4" type="ORF">J2S08_001794</name>
</gene>
<keyword evidence="5" id="KW-1185">Reference proteome</keyword>
<dbReference type="SUPFAM" id="SSF53041">
    <property type="entry name" value="Resolvase-like"/>
    <property type="match status" value="1"/>
</dbReference>
<evidence type="ECO:0000313" key="4">
    <source>
        <dbReference type="EMBL" id="MDQ0175958.1"/>
    </source>
</evidence>
<name>A0ABT9WRN8_9BACI</name>
<dbReference type="RefSeq" id="WP_307228712.1">
    <property type="nucleotide sequence ID" value="NZ_JAUSTT010000009.1"/>
</dbReference>
<reference evidence="4 5" key="1">
    <citation type="submission" date="2023-07" db="EMBL/GenBank/DDBJ databases">
        <title>Genomic Encyclopedia of Type Strains, Phase IV (KMG-IV): sequencing the most valuable type-strain genomes for metagenomic binning, comparative biology and taxonomic classification.</title>
        <authorList>
            <person name="Goeker M."/>
        </authorList>
    </citation>
    <scope>NUCLEOTIDE SEQUENCE [LARGE SCALE GENOMIC DNA]</scope>
    <source>
        <strain evidence="4 5">DSM 23837</strain>
    </source>
</reference>
<dbReference type="Pfam" id="PF07508">
    <property type="entry name" value="Recombinase"/>
    <property type="match status" value="1"/>
</dbReference>
<evidence type="ECO:0000259" key="3">
    <source>
        <dbReference type="PROSITE" id="PS51737"/>
    </source>
</evidence>
<evidence type="ECO:0000256" key="1">
    <source>
        <dbReference type="SAM" id="MobiDB-lite"/>
    </source>
</evidence>
<feature type="domain" description="Resolvase/invertase-type recombinase catalytic" evidence="2">
    <location>
        <begin position="20"/>
        <end position="167"/>
    </location>
</feature>